<dbReference type="GeneID" id="112291606"/>
<reference evidence="2 4" key="1">
    <citation type="journal article" date="2008" name="Science">
        <title>The Physcomitrella genome reveals evolutionary insights into the conquest of land by plants.</title>
        <authorList>
            <person name="Rensing S."/>
            <person name="Lang D."/>
            <person name="Zimmer A."/>
            <person name="Terry A."/>
            <person name="Salamov A."/>
            <person name="Shapiro H."/>
            <person name="Nishiyama T."/>
            <person name="Perroud P.-F."/>
            <person name="Lindquist E."/>
            <person name="Kamisugi Y."/>
            <person name="Tanahashi T."/>
            <person name="Sakakibara K."/>
            <person name="Fujita T."/>
            <person name="Oishi K."/>
            <person name="Shin-I T."/>
            <person name="Kuroki Y."/>
            <person name="Toyoda A."/>
            <person name="Suzuki Y."/>
            <person name="Hashimoto A."/>
            <person name="Yamaguchi K."/>
            <person name="Sugano A."/>
            <person name="Kohara Y."/>
            <person name="Fujiyama A."/>
            <person name="Anterola A."/>
            <person name="Aoki S."/>
            <person name="Ashton N."/>
            <person name="Barbazuk W.B."/>
            <person name="Barker E."/>
            <person name="Bennetzen J."/>
            <person name="Bezanilla M."/>
            <person name="Blankenship R."/>
            <person name="Cho S.H."/>
            <person name="Dutcher S."/>
            <person name="Estelle M."/>
            <person name="Fawcett J.A."/>
            <person name="Gundlach H."/>
            <person name="Hanada K."/>
            <person name="Heyl A."/>
            <person name="Hicks K.A."/>
            <person name="Hugh J."/>
            <person name="Lohr M."/>
            <person name="Mayer K."/>
            <person name="Melkozernov A."/>
            <person name="Murata T."/>
            <person name="Nelson D."/>
            <person name="Pils B."/>
            <person name="Prigge M."/>
            <person name="Reiss B."/>
            <person name="Renner T."/>
            <person name="Rombauts S."/>
            <person name="Rushton P."/>
            <person name="Sanderfoot A."/>
            <person name="Schween G."/>
            <person name="Shiu S.-H."/>
            <person name="Stueber K."/>
            <person name="Theodoulou F.L."/>
            <person name="Tu H."/>
            <person name="Van de Peer Y."/>
            <person name="Verrier P.J."/>
            <person name="Waters E."/>
            <person name="Wood A."/>
            <person name="Yang L."/>
            <person name="Cove D."/>
            <person name="Cuming A."/>
            <person name="Hasebe M."/>
            <person name="Lucas S."/>
            <person name="Mishler D.B."/>
            <person name="Reski R."/>
            <person name="Grigoriev I."/>
            <person name="Quatrano R.S."/>
            <person name="Boore J.L."/>
        </authorList>
    </citation>
    <scope>NUCLEOTIDE SEQUENCE [LARGE SCALE GENOMIC DNA]</scope>
    <source>
        <strain evidence="3 4">cv. Gransden 2004</strain>
    </source>
</reference>
<dbReference type="PANTHER" id="PTHR36804:SF1">
    <property type="entry name" value="OS04G0585600 PROTEIN"/>
    <property type="match status" value="1"/>
</dbReference>
<keyword evidence="1" id="KW-1133">Transmembrane helix</keyword>
<protein>
    <submittedName>
        <fullName evidence="2 3">Uncharacterized protein</fullName>
    </submittedName>
</protein>
<dbReference type="AlphaFoldDB" id="A0A2K1JIU1"/>
<evidence type="ECO:0000313" key="2">
    <source>
        <dbReference type="EMBL" id="PNR41470.1"/>
    </source>
</evidence>
<keyword evidence="1" id="KW-0472">Membrane</keyword>
<accession>A0A2K1JIU1</accession>
<dbReference type="PANTHER" id="PTHR36804">
    <property type="entry name" value="OSJNBA0013K16.11 PROTEIN"/>
    <property type="match status" value="1"/>
</dbReference>
<dbReference type="KEGG" id="ppp:112291606"/>
<dbReference type="EnsemblPlants" id="Pp3c14_22240V3.3">
    <property type="protein sequence ID" value="Pp3c14_22240V3.3"/>
    <property type="gene ID" value="Pp3c14_22240"/>
</dbReference>
<sequence length="277" mass="30404">MQVLCCKPGYGGLPDTVLRGLVAKKSSAGLISRHVWKEGSNSNWTQWRYTYVQSVQHRGTGICRAGLEDDAPFALAIAASVLSTLVLPPDSPSEKGSESLSPLGGDDVRYAAMGIISFIPLFNWLAWVFAWLDTRKQRYLIYAIVYIAPYLRSGLSLSPEESWLPIASVLACILHVQLDISASSEGLEDLGISKALFTRDQVKQIKERADTLLLRLQQLAERSVAESSSSIASKATGEVEESISAEDISRVEMKLWDEKFSQSVAKDSSEATRDDDS</sequence>
<reference evidence="3" key="3">
    <citation type="submission" date="2020-12" db="UniProtKB">
        <authorList>
            <consortium name="EnsemblPlants"/>
        </authorList>
    </citation>
    <scope>IDENTIFICATION</scope>
</reference>
<evidence type="ECO:0000313" key="3">
    <source>
        <dbReference type="EnsemblPlants" id="Pp3c14_22240V3.1"/>
    </source>
</evidence>
<evidence type="ECO:0000313" key="4">
    <source>
        <dbReference type="Proteomes" id="UP000006727"/>
    </source>
</evidence>
<keyword evidence="1" id="KW-0812">Transmembrane</keyword>
<dbReference type="Gramene" id="Pp3c14_22240V3.3">
    <property type="protein sequence ID" value="Pp3c14_22240V3.3"/>
    <property type="gene ID" value="Pp3c14_22240"/>
</dbReference>
<dbReference type="EnsemblPlants" id="Pp3c14_22240V3.1">
    <property type="protein sequence ID" value="Pp3c14_22240V3.1"/>
    <property type="gene ID" value="Pp3c14_22240"/>
</dbReference>
<gene>
    <name evidence="3" type="primary">LOC112291606</name>
    <name evidence="2" type="ORF">PHYPA_018873</name>
</gene>
<reference evidence="2 4" key="2">
    <citation type="journal article" date="2018" name="Plant J.">
        <title>The Physcomitrella patens chromosome-scale assembly reveals moss genome structure and evolution.</title>
        <authorList>
            <person name="Lang D."/>
            <person name="Ullrich K.K."/>
            <person name="Murat F."/>
            <person name="Fuchs J."/>
            <person name="Jenkins J."/>
            <person name="Haas F.B."/>
            <person name="Piednoel M."/>
            <person name="Gundlach H."/>
            <person name="Van Bel M."/>
            <person name="Meyberg R."/>
            <person name="Vives C."/>
            <person name="Morata J."/>
            <person name="Symeonidi A."/>
            <person name="Hiss M."/>
            <person name="Muchero W."/>
            <person name="Kamisugi Y."/>
            <person name="Saleh O."/>
            <person name="Blanc G."/>
            <person name="Decker E.L."/>
            <person name="van Gessel N."/>
            <person name="Grimwood J."/>
            <person name="Hayes R.D."/>
            <person name="Graham S.W."/>
            <person name="Gunter L.E."/>
            <person name="McDaniel S.F."/>
            <person name="Hoernstein S.N.W."/>
            <person name="Larsson A."/>
            <person name="Li F.W."/>
            <person name="Perroud P.F."/>
            <person name="Phillips J."/>
            <person name="Ranjan P."/>
            <person name="Rokshar D.S."/>
            <person name="Rothfels C.J."/>
            <person name="Schneider L."/>
            <person name="Shu S."/>
            <person name="Stevenson D.W."/>
            <person name="Thummler F."/>
            <person name="Tillich M."/>
            <person name="Villarreal Aguilar J.C."/>
            <person name="Widiez T."/>
            <person name="Wong G.K."/>
            <person name="Wymore A."/>
            <person name="Zhang Y."/>
            <person name="Zimmer A.D."/>
            <person name="Quatrano R.S."/>
            <person name="Mayer K.F.X."/>
            <person name="Goodstein D."/>
            <person name="Casacuberta J.M."/>
            <person name="Vandepoele K."/>
            <person name="Reski R."/>
            <person name="Cuming A.C."/>
            <person name="Tuskan G.A."/>
            <person name="Maumus F."/>
            <person name="Salse J."/>
            <person name="Schmutz J."/>
            <person name="Rensing S.A."/>
        </authorList>
    </citation>
    <scope>NUCLEOTIDE SEQUENCE [LARGE SCALE GENOMIC DNA]</scope>
    <source>
        <strain evidence="3 4">cv. Gransden 2004</strain>
    </source>
</reference>
<organism evidence="2">
    <name type="scientific">Physcomitrium patens</name>
    <name type="common">Spreading-leaved earth moss</name>
    <name type="synonym">Physcomitrella patens</name>
    <dbReference type="NCBI Taxonomy" id="3218"/>
    <lineage>
        <taxon>Eukaryota</taxon>
        <taxon>Viridiplantae</taxon>
        <taxon>Streptophyta</taxon>
        <taxon>Embryophyta</taxon>
        <taxon>Bryophyta</taxon>
        <taxon>Bryophytina</taxon>
        <taxon>Bryopsida</taxon>
        <taxon>Funariidae</taxon>
        <taxon>Funariales</taxon>
        <taxon>Funariaceae</taxon>
        <taxon>Physcomitrium</taxon>
    </lineage>
</organism>
<proteinExistence type="predicted"/>
<dbReference type="RefSeq" id="XP_024395020.1">
    <property type="nucleotide sequence ID" value="XM_024539252.2"/>
</dbReference>
<dbReference type="PaxDb" id="3218-PP1S34_379V6.2"/>
<feature type="transmembrane region" description="Helical" evidence="1">
    <location>
        <begin position="108"/>
        <end position="132"/>
    </location>
</feature>
<dbReference type="Gramene" id="Pp3c14_22240V3.1">
    <property type="protein sequence ID" value="Pp3c14_22240V3.1"/>
    <property type="gene ID" value="Pp3c14_22240"/>
</dbReference>
<dbReference type="Proteomes" id="UP000006727">
    <property type="component" value="Chromosome 14"/>
</dbReference>
<dbReference type="OrthoDB" id="2014574at2759"/>
<dbReference type="EMBL" id="ABEU02000014">
    <property type="protein sequence ID" value="PNR41470.1"/>
    <property type="molecule type" value="Genomic_DNA"/>
</dbReference>
<name>A0A2K1JIU1_PHYPA</name>
<evidence type="ECO:0000256" key="1">
    <source>
        <dbReference type="SAM" id="Phobius"/>
    </source>
</evidence>
<keyword evidence="4" id="KW-1185">Reference proteome</keyword>